<evidence type="ECO:0000313" key="3">
    <source>
        <dbReference type="EMBL" id="OEJ74384.1"/>
    </source>
</evidence>
<reference evidence="3" key="1">
    <citation type="submission" date="2016-09" db="EMBL/GenBank/DDBJ databases">
        <title>Draft genome of thermotolerant cyanobacterium Desertifilum sp. strain IPPAS B-1220.</title>
        <authorList>
            <person name="Sinetova M.A."/>
            <person name="Bolakhan K."/>
            <person name="Zayadan B.K."/>
            <person name="Mironov K.S."/>
            <person name="Ustinova V."/>
            <person name="Kupriyanova E.V."/>
            <person name="Sidorov R.A."/>
            <person name="Skrypnik A.N."/>
            <person name="Gogoleva N.E."/>
            <person name="Gogolev Y.V."/>
            <person name="Los D.A."/>
        </authorList>
    </citation>
    <scope>NUCLEOTIDE SEQUENCE [LARGE SCALE GENOMIC DNA]</scope>
    <source>
        <strain evidence="3">IPPAS B-1220</strain>
    </source>
</reference>
<dbReference type="Pfam" id="PF26355">
    <property type="entry name" value="HTH_VMAP-M9"/>
    <property type="match status" value="1"/>
</dbReference>
<dbReference type="RefSeq" id="WP_069967882.1">
    <property type="nucleotide sequence ID" value="NZ_CM124774.1"/>
</dbReference>
<dbReference type="Gene3D" id="3.40.50.300">
    <property type="entry name" value="P-loop containing nucleotide triphosphate hydrolases"/>
    <property type="match status" value="1"/>
</dbReference>
<sequence length="472" mass="53608">MNPEDVVKIADEIVSIKTGQHLDDLQEAILRGTLQRDKYKKIANDLGYSESRVREVGSQLWRILSEELEENINKLNLKSAMERLQNSHILNFGQDVVVSDSFNICGKNQHLAGISNLPARNEETADSKQTEALHQDLSEMPELCTFYDRTSALDTLTTWILQQRCRLIALTGMPGIGKTALAVQLVQRIKDEFEYVIWCNLDESYSLDELQHKLIQFFSTLENQDLSVTPKKPLSPIKYLQKYRSLIILDDMQTLFSDGELAGKYKPEHEEYRSFFKQIEKLNHQSCFILVGWEQPRDFSHLPNSNAPIQILQLRGLESTIVREILRDCGLAAIENWETMIRSYDGNPLWLKSIASLVQELGEGVTEALVNQTILLPEDLKDSLQQQCDRTSPVEQQVIALLAQESEPANLTNLLATGQISSSDLLNALQSLLRRCLVEKQGSVYTLPPVLKEYAIAQNFPQFSHHCNSLPV</sequence>
<dbReference type="InterPro" id="IPR002182">
    <property type="entry name" value="NB-ARC"/>
</dbReference>
<name>A0A1E5QIF9_9CYAN</name>
<dbReference type="STRING" id="1781255.BH720_14220"/>
<comment type="caution">
    <text evidence="3">The sequence shown here is derived from an EMBL/GenBank/DDBJ whole genome shotgun (WGS) entry which is preliminary data.</text>
</comment>
<dbReference type="Pfam" id="PF00931">
    <property type="entry name" value="NB-ARC"/>
    <property type="match status" value="1"/>
</dbReference>
<dbReference type="SUPFAM" id="SSF52540">
    <property type="entry name" value="P-loop containing nucleoside triphosphate hydrolases"/>
    <property type="match status" value="1"/>
</dbReference>
<evidence type="ECO:0000259" key="1">
    <source>
        <dbReference type="Pfam" id="PF00931"/>
    </source>
</evidence>
<dbReference type="InterPro" id="IPR027417">
    <property type="entry name" value="P-loop_NTPase"/>
</dbReference>
<gene>
    <name evidence="3" type="ORF">BH720_14220</name>
</gene>
<dbReference type="EMBL" id="MJGC01000066">
    <property type="protein sequence ID" value="OEJ74384.1"/>
    <property type="molecule type" value="Genomic_DNA"/>
</dbReference>
<dbReference type="GO" id="GO:0043531">
    <property type="term" value="F:ADP binding"/>
    <property type="evidence" value="ECO:0007669"/>
    <property type="project" value="InterPro"/>
</dbReference>
<proteinExistence type="predicted"/>
<dbReference type="AlphaFoldDB" id="A0A1E5QIF9"/>
<accession>A0A1E5QIF9</accession>
<dbReference type="InterPro" id="IPR058651">
    <property type="entry name" value="HTH_VMAP-M9"/>
</dbReference>
<dbReference type="PRINTS" id="PR00364">
    <property type="entry name" value="DISEASERSIST"/>
</dbReference>
<protein>
    <submittedName>
        <fullName evidence="3">ATPase</fullName>
    </submittedName>
</protein>
<dbReference type="OrthoDB" id="443122at2"/>
<feature type="domain" description="NB-ARC" evidence="1">
    <location>
        <begin position="152"/>
        <end position="252"/>
    </location>
</feature>
<organism evidence="3">
    <name type="scientific">Desertifilum tharense IPPAS B-1220</name>
    <dbReference type="NCBI Taxonomy" id="1781255"/>
    <lineage>
        <taxon>Bacteria</taxon>
        <taxon>Bacillati</taxon>
        <taxon>Cyanobacteriota</taxon>
        <taxon>Cyanophyceae</taxon>
        <taxon>Desertifilales</taxon>
        <taxon>Desertifilaceae</taxon>
        <taxon>Desertifilum</taxon>
    </lineage>
</organism>
<evidence type="ECO:0000259" key="2">
    <source>
        <dbReference type="Pfam" id="PF26355"/>
    </source>
</evidence>
<feature type="domain" description="vWA-MoxR associated protein N-terminal HTH" evidence="2">
    <location>
        <begin position="1"/>
        <end position="84"/>
    </location>
</feature>